<feature type="transmembrane region" description="Helical" evidence="1">
    <location>
        <begin position="20"/>
        <end position="38"/>
    </location>
</feature>
<organism evidence="2 3">
    <name type="scientific">Aaosphaeria arxii CBS 175.79</name>
    <dbReference type="NCBI Taxonomy" id="1450172"/>
    <lineage>
        <taxon>Eukaryota</taxon>
        <taxon>Fungi</taxon>
        <taxon>Dikarya</taxon>
        <taxon>Ascomycota</taxon>
        <taxon>Pezizomycotina</taxon>
        <taxon>Dothideomycetes</taxon>
        <taxon>Pleosporomycetidae</taxon>
        <taxon>Pleosporales</taxon>
        <taxon>Pleosporales incertae sedis</taxon>
        <taxon>Aaosphaeria</taxon>
    </lineage>
</organism>
<accession>A0A6A5XU42</accession>
<dbReference type="RefSeq" id="XP_033384103.1">
    <property type="nucleotide sequence ID" value="XM_033533861.1"/>
</dbReference>
<dbReference type="OrthoDB" id="4764579at2759"/>
<proteinExistence type="predicted"/>
<keyword evidence="1" id="KW-1133">Transmembrane helix</keyword>
<keyword evidence="1" id="KW-0472">Membrane</keyword>
<feature type="transmembrane region" description="Helical" evidence="1">
    <location>
        <begin position="50"/>
        <end position="74"/>
    </location>
</feature>
<sequence>MMIPTSITDNIKKDLQLRNFTIYGQRLGILGIAILWLSEASWLFHPSFPSYAHITFFYIFKTLMILLFYPLAILTLEAPHLVPRNPFTYLSVASWFALPLCYIFTNSSFMSTFQFPAAFEIVLLLPTPWILGLAITLCVSRMPGTIVRGILYAFYALDMGIWTQDVGFLSTAEWHAGRDGSLGLTWVGRSVWGVGSSVVVSGVFAGAAVMYVVATVRLQGWVGSRVLGGSGVEPMALMRLREGPLYQSVEDETEGRIRLV</sequence>
<keyword evidence="3" id="KW-1185">Reference proteome</keyword>
<evidence type="ECO:0000313" key="3">
    <source>
        <dbReference type="Proteomes" id="UP000799778"/>
    </source>
</evidence>
<dbReference type="EMBL" id="ML978069">
    <property type="protein sequence ID" value="KAF2015764.1"/>
    <property type="molecule type" value="Genomic_DNA"/>
</dbReference>
<dbReference type="AlphaFoldDB" id="A0A6A5XU42"/>
<reference evidence="2" key="1">
    <citation type="journal article" date="2020" name="Stud. Mycol.">
        <title>101 Dothideomycetes genomes: a test case for predicting lifestyles and emergence of pathogens.</title>
        <authorList>
            <person name="Haridas S."/>
            <person name="Albert R."/>
            <person name="Binder M."/>
            <person name="Bloem J."/>
            <person name="Labutti K."/>
            <person name="Salamov A."/>
            <person name="Andreopoulos B."/>
            <person name="Baker S."/>
            <person name="Barry K."/>
            <person name="Bills G."/>
            <person name="Bluhm B."/>
            <person name="Cannon C."/>
            <person name="Castanera R."/>
            <person name="Culley D."/>
            <person name="Daum C."/>
            <person name="Ezra D."/>
            <person name="Gonzalez J."/>
            <person name="Henrissat B."/>
            <person name="Kuo A."/>
            <person name="Liang C."/>
            <person name="Lipzen A."/>
            <person name="Lutzoni F."/>
            <person name="Magnuson J."/>
            <person name="Mondo S."/>
            <person name="Nolan M."/>
            <person name="Ohm R."/>
            <person name="Pangilinan J."/>
            <person name="Park H.-J."/>
            <person name="Ramirez L."/>
            <person name="Alfaro M."/>
            <person name="Sun H."/>
            <person name="Tritt A."/>
            <person name="Yoshinaga Y."/>
            <person name="Zwiers L.-H."/>
            <person name="Turgeon B."/>
            <person name="Goodwin S."/>
            <person name="Spatafora J."/>
            <person name="Crous P."/>
            <person name="Grigoriev I."/>
        </authorList>
    </citation>
    <scope>NUCLEOTIDE SEQUENCE</scope>
    <source>
        <strain evidence="2">CBS 175.79</strain>
    </source>
</reference>
<feature type="transmembrane region" description="Helical" evidence="1">
    <location>
        <begin position="191"/>
        <end position="214"/>
    </location>
</feature>
<keyword evidence="1" id="KW-0812">Transmembrane</keyword>
<name>A0A6A5XU42_9PLEO</name>
<protein>
    <submittedName>
        <fullName evidence="2">Uncharacterized protein</fullName>
    </submittedName>
</protein>
<gene>
    <name evidence="2" type="ORF">BU24DRAFT_491973</name>
</gene>
<feature type="transmembrane region" description="Helical" evidence="1">
    <location>
        <begin position="117"/>
        <end position="139"/>
    </location>
</feature>
<feature type="transmembrane region" description="Helical" evidence="1">
    <location>
        <begin position="151"/>
        <end position="171"/>
    </location>
</feature>
<dbReference type="GeneID" id="54291258"/>
<evidence type="ECO:0000256" key="1">
    <source>
        <dbReference type="SAM" id="Phobius"/>
    </source>
</evidence>
<feature type="transmembrane region" description="Helical" evidence="1">
    <location>
        <begin position="86"/>
        <end position="105"/>
    </location>
</feature>
<dbReference type="Proteomes" id="UP000799778">
    <property type="component" value="Unassembled WGS sequence"/>
</dbReference>
<evidence type="ECO:0000313" key="2">
    <source>
        <dbReference type="EMBL" id="KAF2015764.1"/>
    </source>
</evidence>